<evidence type="ECO:0000256" key="2">
    <source>
        <dbReference type="ARBA" id="ARBA00023276"/>
    </source>
</evidence>
<feature type="domain" description="Photosynthesis system II assembly factor Ycf48/Hcf136-like" evidence="4">
    <location>
        <begin position="144"/>
        <end position="305"/>
    </location>
</feature>
<dbReference type="PANTHER" id="PTHR47199:SF2">
    <property type="entry name" value="PHOTOSYSTEM II STABILITY_ASSEMBLY FACTOR HCF136, CHLOROPLASTIC"/>
    <property type="match status" value="1"/>
</dbReference>
<name>A0ABS1C2K1_9BACT</name>
<dbReference type="Pfam" id="PF18962">
    <property type="entry name" value="Por_Secre_tail"/>
    <property type="match status" value="1"/>
</dbReference>
<keyword evidence="1" id="KW-0602">Photosynthesis</keyword>
<dbReference type="InterPro" id="IPR036278">
    <property type="entry name" value="Sialidase_sf"/>
</dbReference>
<dbReference type="Gene3D" id="2.130.10.10">
    <property type="entry name" value="YVTN repeat-like/Quinoprotein amine dehydrogenase"/>
    <property type="match status" value="2"/>
</dbReference>
<dbReference type="RefSeq" id="WP_200506377.1">
    <property type="nucleotide sequence ID" value="NZ_JAEHFX010000005.1"/>
</dbReference>
<evidence type="ECO:0000313" key="7">
    <source>
        <dbReference type="Proteomes" id="UP000644147"/>
    </source>
</evidence>
<dbReference type="InterPro" id="IPR026444">
    <property type="entry name" value="Secre_tail"/>
</dbReference>
<feature type="domain" description="Secretion system C-terminal sorting" evidence="5">
    <location>
        <begin position="362"/>
        <end position="433"/>
    </location>
</feature>
<feature type="signal peptide" evidence="3">
    <location>
        <begin position="1"/>
        <end position="17"/>
    </location>
</feature>
<keyword evidence="3" id="KW-0732">Signal</keyword>
<dbReference type="InterPro" id="IPR015943">
    <property type="entry name" value="WD40/YVTN_repeat-like_dom_sf"/>
</dbReference>
<evidence type="ECO:0000256" key="1">
    <source>
        <dbReference type="ARBA" id="ARBA00022531"/>
    </source>
</evidence>
<dbReference type="SUPFAM" id="SSF50939">
    <property type="entry name" value="Sialidases"/>
    <property type="match status" value="1"/>
</dbReference>
<evidence type="ECO:0000259" key="5">
    <source>
        <dbReference type="Pfam" id="PF18962"/>
    </source>
</evidence>
<dbReference type="CDD" id="cd15482">
    <property type="entry name" value="Sialidase_non-viral"/>
    <property type="match status" value="1"/>
</dbReference>
<reference evidence="6 7" key="1">
    <citation type="submission" date="2020-12" db="EMBL/GenBank/DDBJ databases">
        <title>Bacterial novel species Adhaeribacter sp. BT258 isolated from soil.</title>
        <authorList>
            <person name="Jung H.-Y."/>
        </authorList>
    </citation>
    <scope>NUCLEOTIDE SEQUENCE [LARGE SCALE GENOMIC DNA]</scope>
    <source>
        <strain evidence="6 7">BT258</strain>
    </source>
</reference>
<dbReference type="PANTHER" id="PTHR47199">
    <property type="entry name" value="PHOTOSYSTEM II STABILITY/ASSEMBLY FACTOR HCF136, CHLOROPLASTIC"/>
    <property type="match status" value="1"/>
</dbReference>
<proteinExistence type="predicted"/>
<evidence type="ECO:0000259" key="4">
    <source>
        <dbReference type="Pfam" id="PF14870"/>
    </source>
</evidence>
<keyword evidence="2" id="KW-0604">Photosystem II</keyword>
<keyword evidence="7" id="KW-1185">Reference proteome</keyword>
<dbReference type="Pfam" id="PF14870">
    <property type="entry name" value="PSII_BNR"/>
    <property type="match status" value="1"/>
</dbReference>
<organism evidence="6 7">
    <name type="scientific">Adhaeribacter terrigena</name>
    <dbReference type="NCBI Taxonomy" id="2793070"/>
    <lineage>
        <taxon>Bacteria</taxon>
        <taxon>Pseudomonadati</taxon>
        <taxon>Bacteroidota</taxon>
        <taxon>Cytophagia</taxon>
        <taxon>Cytophagales</taxon>
        <taxon>Hymenobacteraceae</taxon>
        <taxon>Adhaeribacter</taxon>
    </lineage>
</organism>
<comment type="caution">
    <text evidence="6">The sequence shown here is derived from an EMBL/GenBank/DDBJ whole genome shotgun (WGS) entry which is preliminary data.</text>
</comment>
<dbReference type="EMBL" id="JAEHFX010000005">
    <property type="protein sequence ID" value="MBK0403632.1"/>
    <property type="molecule type" value="Genomic_DNA"/>
</dbReference>
<dbReference type="SUPFAM" id="SSF110296">
    <property type="entry name" value="Oligoxyloglucan reducing end-specific cellobiohydrolase"/>
    <property type="match status" value="1"/>
</dbReference>
<accession>A0ABS1C2K1</accession>
<dbReference type="InterPro" id="IPR028203">
    <property type="entry name" value="PSII_CF48-like_dom"/>
</dbReference>
<sequence length="435" mass="47242">MKCFFFILFFAWCNVLAAQGQWLRQALPVPAGTYFGSSTPNNIAAVNENVVWVNAGKHIYRTTDGGNTWANVTPAINDPQFLLTQINSIHATSPNTAYFLAEFYRTHSYVNRIYKTTDGGLTWVHQVQVYPDQITYGVSRACLIHFFDPDHGVTVADRANATGYFEIYTTSNGGSTWTLVPAGNLPAPDMLLDYAGIGHKFAAAGNAIWVCVKGNRILRSTDKGVTWTISHTGLPANVPITAIAFEDLQNGLVSAGPVLKRTSDGGKTWQTVAYTGFFAGSELEAIPGNNGVYISAGKSGSSFSMDHGLSWTSVENTLKHHDIEFVNNGAGFSLADSIVYKFSSNAIETANAKTKPVIDFLISPNPGSGNITISGNSLEPFTVEVYNMAGKQVLQTKDAAFIPARIDLSGQRKGIYYFRILSNGHQALTRKLVLQ</sequence>
<dbReference type="Proteomes" id="UP000644147">
    <property type="component" value="Unassembled WGS sequence"/>
</dbReference>
<evidence type="ECO:0000256" key="3">
    <source>
        <dbReference type="SAM" id="SignalP"/>
    </source>
</evidence>
<dbReference type="NCBIfam" id="TIGR04183">
    <property type="entry name" value="Por_Secre_tail"/>
    <property type="match status" value="1"/>
</dbReference>
<feature type="chain" id="PRO_5046856873" evidence="3">
    <location>
        <begin position="18"/>
        <end position="435"/>
    </location>
</feature>
<gene>
    <name evidence="6" type="ORF">I5M27_11595</name>
</gene>
<evidence type="ECO:0000313" key="6">
    <source>
        <dbReference type="EMBL" id="MBK0403632.1"/>
    </source>
</evidence>
<protein>
    <submittedName>
        <fullName evidence="6">T9SS type A sorting domain-containing protein</fullName>
    </submittedName>
</protein>